<feature type="region of interest" description="Disordered" evidence="1">
    <location>
        <begin position="25"/>
        <end position="46"/>
    </location>
</feature>
<keyword evidence="3" id="KW-1185">Reference proteome</keyword>
<dbReference type="EMBL" id="AGNL01029879">
    <property type="protein sequence ID" value="EJK56998.1"/>
    <property type="molecule type" value="Genomic_DNA"/>
</dbReference>
<gene>
    <name evidence="2" type="ORF">THAOC_23006</name>
</gene>
<organism evidence="2 3">
    <name type="scientific">Thalassiosira oceanica</name>
    <name type="common">Marine diatom</name>
    <dbReference type="NCBI Taxonomy" id="159749"/>
    <lineage>
        <taxon>Eukaryota</taxon>
        <taxon>Sar</taxon>
        <taxon>Stramenopiles</taxon>
        <taxon>Ochrophyta</taxon>
        <taxon>Bacillariophyta</taxon>
        <taxon>Coscinodiscophyceae</taxon>
        <taxon>Thalassiosirophycidae</taxon>
        <taxon>Thalassiosirales</taxon>
        <taxon>Thalassiosiraceae</taxon>
        <taxon>Thalassiosira</taxon>
    </lineage>
</organism>
<evidence type="ECO:0000256" key="1">
    <source>
        <dbReference type="SAM" id="MobiDB-lite"/>
    </source>
</evidence>
<comment type="caution">
    <text evidence="2">The sequence shown here is derived from an EMBL/GenBank/DDBJ whole genome shotgun (WGS) entry which is preliminary data.</text>
</comment>
<evidence type="ECO:0000313" key="2">
    <source>
        <dbReference type="EMBL" id="EJK56998.1"/>
    </source>
</evidence>
<evidence type="ECO:0000313" key="3">
    <source>
        <dbReference type="Proteomes" id="UP000266841"/>
    </source>
</evidence>
<accession>K0RT21</accession>
<reference evidence="2 3" key="1">
    <citation type="journal article" date="2012" name="Genome Biol.">
        <title>Genome and low-iron response of an oceanic diatom adapted to chronic iron limitation.</title>
        <authorList>
            <person name="Lommer M."/>
            <person name="Specht M."/>
            <person name="Roy A.S."/>
            <person name="Kraemer L."/>
            <person name="Andreson R."/>
            <person name="Gutowska M.A."/>
            <person name="Wolf J."/>
            <person name="Bergner S.V."/>
            <person name="Schilhabel M.B."/>
            <person name="Klostermeier U.C."/>
            <person name="Beiko R.G."/>
            <person name="Rosenstiel P."/>
            <person name="Hippler M."/>
            <person name="Laroche J."/>
        </authorList>
    </citation>
    <scope>NUCLEOTIDE SEQUENCE [LARGE SCALE GENOMIC DNA]</scope>
    <source>
        <strain evidence="2 3">CCMP1005</strain>
    </source>
</reference>
<proteinExistence type="predicted"/>
<name>K0RT21_THAOC</name>
<sequence>MGFGSDPAQEPEDDSERMALAVAIHGVTSDKAGHPPTEPVKRLKRP</sequence>
<dbReference type="AlphaFoldDB" id="K0RT21"/>
<protein>
    <submittedName>
        <fullName evidence="2">Uncharacterized protein</fullName>
    </submittedName>
</protein>
<dbReference type="Proteomes" id="UP000266841">
    <property type="component" value="Unassembled WGS sequence"/>
</dbReference>
<feature type="non-terminal residue" evidence="2">
    <location>
        <position position="46"/>
    </location>
</feature>